<organism evidence="1">
    <name type="scientific">marine metagenome</name>
    <dbReference type="NCBI Taxonomy" id="408172"/>
    <lineage>
        <taxon>unclassified sequences</taxon>
        <taxon>metagenomes</taxon>
        <taxon>ecological metagenomes</taxon>
    </lineage>
</organism>
<protein>
    <recommendedName>
        <fullName evidence="2">DUF3108 domain-containing protein</fullName>
    </recommendedName>
</protein>
<accession>A0A382QJ15</accession>
<dbReference type="AlphaFoldDB" id="A0A382QJ15"/>
<gene>
    <name evidence="1" type="ORF">METZ01_LOCUS337774</name>
</gene>
<evidence type="ECO:0000313" key="1">
    <source>
        <dbReference type="EMBL" id="SVC84920.1"/>
    </source>
</evidence>
<proteinExistence type="predicted"/>
<reference evidence="1" key="1">
    <citation type="submission" date="2018-05" db="EMBL/GenBank/DDBJ databases">
        <authorList>
            <person name="Lanie J.A."/>
            <person name="Ng W.-L."/>
            <person name="Kazmierczak K.M."/>
            <person name="Andrzejewski T.M."/>
            <person name="Davidsen T.M."/>
            <person name="Wayne K.J."/>
            <person name="Tettelin H."/>
            <person name="Glass J.I."/>
            <person name="Rusch D."/>
            <person name="Podicherti R."/>
            <person name="Tsui H.-C.T."/>
            <person name="Winkler M.E."/>
        </authorList>
    </citation>
    <scope>NUCLEOTIDE SEQUENCE</scope>
</reference>
<evidence type="ECO:0008006" key="2">
    <source>
        <dbReference type="Google" id="ProtNLM"/>
    </source>
</evidence>
<sequence>MKKYFVVAMMLMFVMPVFALSSYQAQFSLYAETDLGNIKIGKANFALQAKGDMYIYTSDASTGLLWKALYDYKRTETSIGMKNNDLLFSSYYIVNENVKGSTKNNYEIYFYAEQNYATYNGEKYMGEIEPGGLVDSLSVYLALSEDMKLNPEQTIFNYQVANSEGIKRQDFTVDGRETITINDKEIETIIILCPELNLSLNLSKEYGYLPVSISKVNGKNHFRMILDEYTELHTKGLLLNND</sequence>
<dbReference type="EMBL" id="UINC01114543">
    <property type="protein sequence ID" value="SVC84920.1"/>
    <property type="molecule type" value="Genomic_DNA"/>
</dbReference>
<name>A0A382QJ15_9ZZZZ</name>